<evidence type="ECO:0000256" key="1">
    <source>
        <dbReference type="SAM" id="MobiDB-lite"/>
    </source>
</evidence>
<reference evidence="2 3" key="1">
    <citation type="submission" date="2019-02" db="EMBL/GenBank/DDBJ databases">
        <title>Genomic Encyclopedia of Type Strains, Phase IV (KMG-IV): sequencing the most valuable type-strain genomes for metagenomic binning, comparative biology and taxonomic classification.</title>
        <authorList>
            <person name="Goeker M."/>
        </authorList>
    </citation>
    <scope>NUCLEOTIDE SEQUENCE [LARGE SCALE GENOMIC DNA]</scope>
    <source>
        <strain evidence="2 3">K24</strain>
    </source>
</reference>
<proteinExistence type="predicted"/>
<organism evidence="2 3">
    <name type="scientific">Pigmentiphaga kullae</name>
    <dbReference type="NCBI Taxonomy" id="151784"/>
    <lineage>
        <taxon>Bacteria</taxon>
        <taxon>Pseudomonadati</taxon>
        <taxon>Pseudomonadota</taxon>
        <taxon>Betaproteobacteria</taxon>
        <taxon>Burkholderiales</taxon>
        <taxon>Alcaligenaceae</taxon>
        <taxon>Pigmentiphaga</taxon>
    </lineage>
</organism>
<dbReference type="InterPro" id="IPR021735">
    <property type="entry name" value="DUF3306"/>
</dbReference>
<dbReference type="Pfam" id="PF11748">
    <property type="entry name" value="DUF3306"/>
    <property type="match status" value="1"/>
</dbReference>
<dbReference type="EMBL" id="SGXC01000001">
    <property type="protein sequence ID" value="RZS86095.1"/>
    <property type="molecule type" value="Genomic_DNA"/>
</dbReference>
<keyword evidence="3" id="KW-1185">Reference proteome</keyword>
<accession>A0A4Q7NLS0</accession>
<evidence type="ECO:0000313" key="3">
    <source>
        <dbReference type="Proteomes" id="UP000292445"/>
    </source>
</evidence>
<feature type="region of interest" description="Disordered" evidence="1">
    <location>
        <begin position="1"/>
        <end position="102"/>
    </location>
</feature>
<comment type="caution">
    <text evidence="2">The sequence shown here is derived from an EMBL/GenBank/DDBJ whole genome shotgun (WGS) entry which is preliminary data.</text>
</comment>
<sequence>MNDDGEGFLGRWSRRKARSRAGVDELPADADLLPETGAGPREAAPVVPATPSAQAQDRSADETTAPARAAHAPDAAGQPAPAPTREDLAALTHDSDFSPFMRPAVEPDVKLAALKKLFSDPHYNVMDGLDVYIDDYSSPEKLPESTLRQMVSARVLALVQDDPAPPTGDAAPGHDPAGEAPADDRARGSVLESGASTGQTPSDGQTHFDFPEPDSSR</sequence>
<feature type="compositionally biased region" description="Basic and acidic residues" evidence="1">
    <location>
        <begin position="84"/>
        <end position="96"/>
    </location>
</feature>
<dbReference type="AlphaFoldDB" id="A0A4Q7NLS0"/>
<feature type="compositionally biased region" description="Polar residues" evidence="1">
    <location>
        <begin position="194"/>
        <end position="205"/>
    </location>
</feature>
<dbReference type="Proteomes" id="UP000292445">
    <property type="component" value="Unassembled WGS sequence"/>
</dbReference>
<gene>
    <name evidence="2" type="ORF">EV675_2129</name>
</gene>
<feature type="region of interest" description="Disordered" evidence="1">
    <location>
        <begin position="157"/>
        <end position="217"/>
    </location>
</feature>
<evidence type="ECO:0000313" key="2">
    <source>
        <dbReference type="EMBL" id="RZS86095.1"/>
    </source>
</evidence>
<dbReference type="RefSeq" id="WP_130357217.1">
    <property type="nucleotide sequence ID" value="NZ_SGXC01000001.1"/>
</dbReference>
<dbReference type="OrthoDB" id="8776025at2"/>
<protein>
    <submittedName>
        <fullName evidence="2">Uncharacterized protein DUF3306</fullName>
    </submittedName>
</protein>
<feature type="compositionally biased region" description="Low complexity" evidence="1">
    <location>
        <begin position="167"/>
        <end position="180"/>
    </location>
</feature>
<name>A0A4Q7NLS0_9BURK</name>
<feature type="compositionally biased region" description="Low complexity" evidence="1">
    <location>
        <begin position="65"/>
        <end position="79"/>
    </location>
</feature>